<name>A0A2N5UHV3_9BASI</name>
<comment type="caution">
    <text evidence="3">The sequence shown here is derived from an EMBL/GenBank/DDBJ whole genome shotgun (WGS) entry which is preliminary data.</text>
</comment>
<evidence type="ECO:0000313" key="3">
    <source>
        <dbReference type="EMBL" id="PLW37267.1"/>
    </source>
</evidence>
<accession>A0A2N5UHV3</accession>
<sequence length="154" mass="17350">MDGLQHMDDVCLKCPTETVSYIMSSHRQTSDSPSDGKLNQHKNPTSRLEVHGYQQRARHCSPPFSGIDDRQEVRLLQRARSGLLGRIALQSERPSGRPERPSAISQLQLDNRFTAAPDKRRTIDALGNKPLVGYCAGMILEETFLSNYDDEMHT</sequence>
<feature type="region of interest" description="Disordered" evidence="1">
    <location>
        <begin position="23"/>
        <end position="43"/>
    </location>
</feature>
<evidence type="ECO:0000313" key="5">
    <source>
        <dbReference type="Proteomes" id="UP000235388"/>
    </source>
</evidence>
<evidence type="ECO:0000313" key="2">
    <source>
        <dbReference type="EMBL" id="PLW22647.1"/>
    </source>
</evidence>
<evidence type="ECO:0000256" key="1">
    <source>
        <dbReference type="SAM" id="MobiDB-lite"/>
    </source>
</evidence>
<dbReference type="EMBL" id="PGCI01000145">
    <property type="protein sequence ID" value="PLW37267.1"/>
    <property type="molecule type" value="Genomic_DNA"/>
</dbReference>
<dbReference type="EMBL" id="PGCJ01000159">
    <property type="protein sequence ID" value="PLW42315.1"/>
    <property type="molecule type" value="Genomic_DNA"/>
</dbReference>
<evidence type="ECO:0000313" key="6">
    <source>
        <dbReference type="Proteomes" id="UP000235392"/>
    </source>
</evidence>
<evidence type="ECO:0000313" key="4">
    <source>
        <dbReference type="EMBL" id="PLW42315.1"/>
    </source>
</evidence>
<keyword evidence="5" id="KW-1185">Reference proteome</keyword>
<reference evidence="5 6" key="1">
    <citation type="submission" date="2017-11" db="EMBL/GenBank/DDBJ databases">
        <title>De novo assembly and phasing of dikaryotic genomes from two isolates of Puccinia coronata f. sp. avenae, the causal agent of oat crown rust.</title>
        <authorList>
            <person name="Miller M.E."/>
            <person name="Zhang Y."/>
            <person name="Omidvar V."/>
            <person name="Sperschneider J."/>
            <person name="Schwessinger B."/>
            <person name="Raley C."/>
            <person name="Palmer J.M."/>
            <person name="Garnica D."/>
            <person name="Upadhyaya N."/>
            <person name="Rathjen J."/>
            <person name="Taylor J.M."/>
            <person name="Park R.F."/>
            <person name="Dodds P.N."/>
            <person name="Hirsch C.D."/>
            <person name="Kianian S.F."/>
            <person name="Figueroa M."/>
        </authorList>
    </citation>
    <scope>NUCLEOTIDE SEQUENCE [LARGE SCALE GENOMIC DNA]</scope>
    <source>
        <strain evidence="4">12NC29</strain>
        <strain evidence="3">12SD80</strain>
    </source>
</reference>
<feature type="compositionally biased region" description="Polar residues" evidence="1">
    <location>
        <begin position="23"/>
        <end position="33"/>
    </location>
</feature>
<gene>
    <name evidence="4" type="ORF">PCANC_10501</name>
    <name evidence="3" type="ORF">PCASD_09433</name>
    <name evidence="2" type="ORF">PCASD_11877</name>
</gene>
<organism evidence="3 6">
    <name type="scientific">Puccinia coronata f. sp. avenae</name>
    <dbReference type="NCBI Taxonomy" id="200324"/>
    <lineage>
        <taxon>Eukaryota</taxon>
        <taxon>Fungi</taxon>
        <taxon>Dikarya</taxon>
        <taxon>Basidiomycota</taxon>
        <taxon>Pucciniomycotina</taxon>
        <taxon>Pucciniomycetes</taxon>
        <taxon>Pucciniales</taxon>
        <taxon>Pucciniaceae</taxon>
        <taxon>Puccinia</taxon>
    </lineage>
</organism>
<dbReference type="Proteomes" id="UP000235392">
    <property type="component" value="Unassembled WGS sequence"/>
</dbReference>
<dbReference type="AlphaFoldDB" id="A0A2N5UHV3"/>
<protein>
    <submittedName>
        <fullName evidence="3">Uncharacterized protein</fullName>
    </submittedName>
</protein>
<dbReference type="Proteomes" id="UP000235388">
    <property type="component" value="Unassembled WGS sequence"/>
</dbReference>
<dbReference type="EMBL" id="PGCI01000657">
    <property type="protein sequence ID" value="PLW22647.1"/>
    <property type="molecule type" value="Genomic_DNA"/>
</dbReference>
<proteinExistence type="predicted"/>